<evidence type="ECO:0000256" key="2">
    <source>
        <dbReference type="ARBA" id="ARBA00022448"/>
    </source>
</evidence>
<feature type="transmembrane region" description="Helical" evidence="12">
    <location>
        <begin position="127"/>
        <end position="148"/>
    </location>
</feature>
<dbReference type="GO" id="GO:0009401">
    <property type="term" value="P:phosphoenolpyruvate-dependent sugar phosphotransferase system"/>
    <property type="evidence" value="ECO:0007669"/>
    <property type="project" value="UniProtKB-KW"/>
</dbReference>
<evidence type="ECO:0000256" key="7">
    <source>
        <dbReference type="ARBA" id="ARBA00022692"/>
    </source>
</evidence>
<keyword evidence="6" id="KW-0598">Phosphotransferase system</keyword>
<name>A0A345Z4H1_9MOLU</name>
<dbReference type="KEGG" id="salx:SALLE_v1c08300"/>
<dbReference type="GO" id="GO:0090563">
    <property type="term" value="F:protein-phosphocysteine-sugar phosphotransferase activity"/>
    <property type="evidence" value="ECO:0007669"/>
    <property type="project" value="TreeGrafter"/>
</dbReference>
<feature type="transmembrane region" description="Helical" evidence="12">
    <location>
        <begin position="256"/>
        <end position="272"/>
    </location>
</feature>
<dbReference type="PANTHER" id="PTHR30009:SF20">
    <property type="entry name" value="PTS SYSTEM GLUCOSE-SPECIFIC EIICB COMPONENT-RELATED"/>
    <property type="match status" value="1"/>
</dbReference>
<evidence type="ECO:0000256" key="8">
    <source>
        <dbReference type="ARBA" id="ARBA00022777"/>
    </source>
</evidence>
<protein>
    <submittedName>
        <fullName evidence="15">PTS system, glucose-specific IIBC component</fullName>
    </submittedName>
</protein>
<keyword evidence="10 12" id="KW-0472">Membrane</keyword>
<feature type="transmembrane region" description="Helical" evidence="12">
    <location>
        <begin position="185"/>
        <end position="209"/>
    </location>
</feature>
<dbReference type="RefSeq" id="WP_115558394.1">
    <property type="nucleotide sequence ID" value="NZ_CP031376.1"/>
</dbReference>
<dbReference type="InterPro" id="IPR013013">
    <property type="entry name" value="PTS_EIIC_1"/>
</dbReference>
<dbReference type="InterPro" id="IPR001996">
    <property type="entry name" value="PTS_IIB_1"/>
</dbReference>
<evidence type="ECO:0000256" key="4">
    <source>
        <dbReference type="ARBA" id="ARBA00022597"/>
    </source>
</evidence>
<dbReference type="InterPro" id="IPR003352">
    <property type="entry name" value="PTS_EIIC"/>
</dbReference>
<dbReference type="Pfam" id="PF02378">
    <property type="entry name" value="PTS_EIIC"/>
    <property type="match status" value="1"/>
</dbReference>
<dbReference type="InterPro" id="IPR050429">
    <property type="entry name" value="PTS_Glucose_EIICBA"/>
</dbReference>
<dbReference type="AlphaFoldDB" id="A0A345Z4H1"/>
<feature type="transmembrane region" description="Helical" evidence="12">
    <location>
        <begin position="487"/>
        <end position="504"/>
    </location>
</feature>
<dbReference type="Gene3D" id="3.30.1360.60">
    <property type="entry name" value="Glucose permease domain IIB"/>
    <property type="match status" value="1"/>
</dbReference>
<dbReference type="GO" id="GO:0005886">
    <property type="term" value="C:plasma membrane"/>
    <property type="evidence" value="ECO:0007669"/>
    <property type="project" value="UniProtKB-SubCell"/>
</dbReference>
<dbReference type="InterPro" id="IPR018113">
    <property type="entry name" value="PTrfase_EIIB_Cys"/>
</dbReference>
<keyword evidence="3" id="KW-1003">Cell membrane</keyword>
<evidence type="ECO:0000256" key="9">
    <source>
        <dbReference type="ARBA" id="ARBA00022989"/>
    </source>
</evidence>
<feature type="transmembrane region" description="Helical" evidence="12">
    <location>
        <begin position="100"/>
        <end position="120"/>
    </location>
</feature>
<dbReference type="PROSITE" id="PS51103">
    <property type="entry name" value="PTS_EIIC_TYPE_1"/>
    <property type="match status" value="1"/>
</dbReference>
<evidence type="ECO:0000313" key="16">
    <source>
        <dbReference type="Proteomes" id="UP000254792"/>
    </source>
</evidence>
<evidence type="ECO:0000259" key="14">
    <source>
        <dbReference type="PROSITE" id="PS51103"/>
    </source>
</evidence>
<evidence type="ECO:0000256" key="6">
    <source>
        <dbReference type="ARBA" id="ARBA00022683"/>
    </source>
</evidence>
<dbReference type="OrthoDB" id="9764327at2"/>
<proteinExistence type="predicted"/>
<dbReference type="InterPro" id="IPR036878">
    <property type="entry name" value="Glu_permease_IIB"/>
</dbReference>
<keyword evidence="9 12" id="KW-1133">Transmembrane helix</keyword>
<gene>
    <name evidence="15" type="primary">ptsG</name>
    <name evidence="15" type="ORF">SALLE_v1c08300</name>
</gene>
<evidence type="ECO:0000256" key="1">
    <source>
        <dbReference type="ARBA" id="ARBA00004651"/>
    </source>
</evidence>
<accession>A0A345Z4H1</accession>
<evidence type="ECO:0000313" key="15">
    <source>
        <dbReference type="EMBL" id="AXK51500.1"/>
    </source>
</evidence>
<dbReference type="Pfam" id="PF00367">
    <property type="entry name" value="PTS_EIIB"/>
    <property type="match status" value="1"/>
</dbReference>
<evidence type="ECO:0000256" key="3">
    <source>
        <dbReference type="ARBA" id="ARBA00022475"/>
    </source>
</evidence>
<keyword evidence="16" id="KW-1185">Reference proteome</keyword>
<feature type="transmembrane region" description="Helical" evidence="12">
    <location>
        <begin position="462"/>
        <end position="480"/>
    </location>
</feature>
<feature type="transmembrane region" description="Helical" evidence="12">
    <location>
        <begin position="230"/>
        <end position="250"/>
    </location>
</feature>
<organism evidence="15 16">
    <name type="scientific">Spiroplasma alleghenense</name>
    <dbReference type="NCBI Taxonomy" id="216931"/>
    <lineage>
        <taxon>Bacteria</taxon>
        <taxon>Bacillati</taxon>
        <taxon>Mycoplasmatota</taxon>
        <taxon>Mollicutes</taxon>
        <taxon>Entomoplasmatales</taxon>
        <taxon>Spiroplasmataceae</taxon>
        <taxon>Spiroplasma</taxon>
    </lineage>
</organism>
<keyword evidence="5" id="KW-0808">Transferase</keyword>
<feature type="domain" description="PTS EIIC type-1" evidence="14">
    <location>
        <begin position="44"/>
        <end position="558"/>
    </location>
</feature>
<comment type="subcellular location">
    <subcellularLocation>
        <location evidence="1">Cell membrane</location>
        <topology evidence="1">Multi-pass membrane protein</topology>
    </subcellularLocation>
</comment>
<dbReference type="GO" id="GO:0008982">
    <property type="term" value="F:protein-N(PI)-phosphohistidine-sugar phosphotransferase activity"/>
    <property type="evidence" value="ECO:0007669"/>
    <property type="project" value="InterPro"/>
</dbReference>
<reference evidence="15 16" key="1">
    <citation type="submission" date="2018-07" db="EMBL/GenBank/DDBJ databases">
        <title>Complete genome sequence of Spiroplasma alleghenense PLHS-1 (ATCC 51752).</title>
        <authorList>
            <person name="Chou L."/>
            <person name="Lee T.-Y."/>
            <person name="Tsai Y.-M."/>
            <person name="Kuo C.-H."/>
        </authorList>
    </citation>
    <scope>NUCLEOTIDE SEQUENCE [LARGE SCALE GENOMIC DNA]</scope>
    <source>
        <strain evidence="15 16">PLHS-1</strain>
    </source>
</reference>
<evidence type="ECO:0000256" key="12">
    <source>
        <dbReference type="SAM" id="Phobius"/>
    </source>
</evidence>
<dbReference type="PANTHER" id="PTHR30009">
    <property type="entry name" value="CYTOCHROME C-TYPE SYNTHESIS PROTEIN AND PTS TRANSMEMBRANE COMPONENT"/>
    <property type="match status" value="1"/>
</dbReference>
<keyword evidence="8" id="KW-0418">Kinase</keyword>
<dbReference type="SUPFAM" id="SSF55604">
    <property type="entry name" value="Glucose permease domain IIB"/>
    <property type="match status" value="1"/>
</dbReference>
<dbReference type="Proteomes" id="UP000254792">
    <property type="component" value="Chromosome"/>
</dbReference>
<feature type="transmembrane region" description="Helical" evidence="12">
    <location>
        <begin position="56"/>
        <end position="80"/>
    </location>
</feature>
<comment type="caution">
    <text evidence="11">Lacks conserved residue(s) required for the propagation of feature annotation.</text>
</comment>
<keyword evidence="2" id="KW-0813">Transport</keyword>
<evidence type="ECO:0000259" key="13">
    <source>
        <dbReference type="PROSITE" id="PS51098"/>
    </source>
</evidence>
<evidence type="ECO:0000256" key="5">
    <source>
        <dbReference type="ARBA" id="ARBA00022679"/>
    </source>
</evidence>
<feature type="transmembrane region" description="Helical" evidence="12">
    <location>
        <begin position="434"/>
        <end position="456"/>
    </location>
</feature>
<evidence type="ECO:0000256" key="11">
    <source>
        <dbReference type="PROSITE-ProRule" id="PRU00421"/>
    </source>
</evidence>
<keyword evidence="4" id="KW-0762">Sugar transport</keyword>
<feature type="domain" description="PTS EIIB type-1" evidence="13">
    <location>
        <begin position="581"/>
        <end position="634"/>
    </location>
</feature>
<dbReference type="PROSITE" id="PS51098">
    <property type="entry name" value="PTS_EIIB_TYPE_1"/>
    <property type="match status" value="1"/>
</dbReference>
<dbReference type="GO" id="GO:0016301">
    <property type="term" value="F:kinase activity"/>
    <property type="evidence" value="ECO:0007669"/>
    <property type="project" value="UniProtKB-KW"/>
</dbReference>
<feature type="transmembrane region" description="Helical" evidence="12">
    <location>
        <begin position="524"/>
        <end position="546"/>
    </location>
</feature>
<sequence>MADEKIVIDNDKALLKEQKLAKKAEKKEAFANSKFGKNWNQFKGASFSKLQNLARVIVFPIAVLPIAGLFLGIGGGFAAAASQNNWGDGAVNFFNIMKSIGDVVFASLGVLFCTSVAFGFAKQSKGVAAVSAFVAYMVMSSTIMALFLPTTNTAGDAIVQFDPWGLAGKFGLVSEGTNKGMLKSVLGITPTLDLSVLGGILIGWGMAVIHNRTYNIKVPRILGFFGGEKFVPIAGFFFGIAAGLAFFFIWPAFLQLLYLIGTGMGSLMGIGGKEEYTRTAGALVAFFFGVTERLLIPMGLHHVQYTPFWYTSAGGEWLTPVIDSNNIITGWTMTSGAYTIFFEQMKWMGGNGWQMTDEAHQILMNNEVWSSNFANQLSQSSDGVWSIQIGKFTNEVGTMFMSGRFAFMQYGYPFGAAAMIMMAKPENRKQSSGILISAAATSFLTGITEPILFSFLFVAPMLYLFDAFMAGISFMMAYLLNVTVGQGFAAGFIDWIFFGIIPGYSTGTSGNPAFGSWAGRTGAMWIPIYGLLIMSPSYFFGFWWIIKVKDYKTPGREDAGEENVAVEALKASLAKGTKKDAASAEKLLKALGGKDNIIDLDHSKTELIVEVKDASKVSEGVIKTTGSKAMKVEG</sequence>
<keyword evidence="7 12" id="KW-0812">Transmembrane</keyword>
<feature type="transmembrane region" description="Helical" evidence="12">
    <location>
        <begin position="279"/>
        <end position="300"/>
    </location>
</feature>
<evidence type="ECO:0000256" key="10">
    <source>
        <dbReference type="ARBA" id="ARBA00023136"/>
    </source>
</evidence>
<dbReference type="EMBL" id="CP031376">
    <property type="protein sequence ID" value="AXK51500.1"/>
    <property type="molecule type" value="Genomic_DNA"/>
</dbReference>